<dbReference type="Proteomes" id="UP001064048">
    <property type="component" value="Chromosome Z"/>
</dbReference>
<accession>A0ACC0JZR2</accession>
<evidence type="ECO:0000313" key="2">
    <source>
        <dbReference type="Proteomes" id="UP001064048"/>
    </source>
</evidence>
<organism evidence="1 2">
    <name type="scientific">Choristoneura fumiferana</name>
    <name type="common">Spruce budworm moth</name>
    <name type="synonym">Archips fumiferana</name>
    <dbReference type="NCBI Taxonomy" id="7141"/>
    <lineage>
        <taxon>Eukaryota</taxon>
        <taxon>Metazoa</taxon>
        <taxon>Ecdysozoa</taxon>
        <taxon>Arthropoda</taxon>
        <taxon>Hexapoda</taxon>
        <taxon>Insecta</taxon>
        <taxon>Pterygota</taxon>
        <taxon>Neoptera</taxon>
        <taxon>Endopterygota</taxon>
        <taxon>Lepidoptera</taxon>
        <taxon>Glossata</taxon>
        <taxon>Ditrysia</taxon>
        <taxon>Tortricoidea</taxon>
        <taxon>Tortricidae</taxon>
        <taxon>Tortricinae</taxon>
        <taxon>Choristoneura</taxon>
    </lineage>
</organism>
<keyword evidence="2" id="KW-1185">Reference proteome</keyword>
<comment type="caution">
    <text evidence="1">The sequence shown here is derived from an EMBL/GenBank/DDBJ whole genome shotgun (WGS) entry which is preliminary data.</text>
</comment>
<proteinExistence type="predicted"/>
<protein>
    <submittedName>
        <fullName evidence="1">Uncharacterized protein</fullName>
    </submittedName>
</protein>
<sequence length="287" mass="34011">MDFIIDTAGDAGLQEATELMDKDEKPYFVDKGGKLESILQLFQHKKEEMDTQAAREQESLNNLNPKTDVMFDNFFDEMHWTSPIIKKIKNKPKLFHFEQLDIETGKLKSKLGVVDVDKEMEKSVLKAGMEQELRLPRYDVSDRKLRLMRKKERAKTRGPGWFNLPAPEVTEELKNDLQVLKMRSVLNPKHFYKKNDMEVLPKYFQVGTVMDSSLDHVNERLTRKQRKRTMVDELLADSEFQKYNKKKYKEIIVEKRKTEYKTFMKDKRQKNKQELKKNKVKGKKSKN</sequence>
<reference evidence="1 2" key="1">
    <citation type="journal article" date="2022" name="Genome Biol. Evol.">
        <title>The Spruce Budworm Genome: Reconstructing the Evolutionary History of Antifreeze Proteins.</title>
        <authorList>
            <person name="Beliveau C."/>
            <person name="Gagne P."/>
            <person name="Picq S."/>
            <person name="Vernygora O."/>
            <person name="Keeling C.I."/>
            <person name="Pinkney K."/>
            <person name="Doucet D."/>
            <person name="Wen F."/>
            <person name="Johnston J.S."/>
            <person name="Maaroufi H."/>
            <person name="Boyle B."/>
            <person name="Laroche J."/>
            <person name="Dewar K."/>
            <person name="Juretic N."/>
            <person name="Blackburn G."/>
            <person name="Nisole A."/>
            <person name="Brunet B."/>
            <person name="Brandao M."/>
            <person name="Lumley L."/>
            <person name="Duan J."/>
            <person name="Quan G."/>
            <person name="Lucarotti C.J."/>
            <person name="Roe A.D."/>
            <person name="Sperling F.A.H."/>
            <person name="Levesque R.C."/>
            <person name="Cusson M."/>
        </authorList>
    </citation>
    <scope>NUCLEOTIDE SEQUENCE [LARGE SCALE GENOMIC DNA]</scope>
    <source>
        <strain evidence="1">Glfc:IPQL:Cfum</strain>
    </source>
</reference>
<evidence type="ECO:0000313" key="1">
    <source>
        <dbReference type="EMBL" id="KAI8429526.1"/>
    </source>
</evidence>
<name>A0ACC0JZR2_CHOFU</name>
<gene>
    <name evidence="1" type="ORF">MSG28_000159</name>
</gene>
<dbReference type="EMBL" id="CM046131">
    <property type="protein sequence ID" value="KAI8429526.1"/>
    <property type="molecule type" value="Genomic_DNA"/>
</dbReference>